<keyword evidence="3 7" id="KW-0812">Transmembrane</keyword>
<dbReference type="Proteomes" id="UP000801492">
    <property type="component" value="Unassembled WGS sequence"/>
</dbReference>
<feature type="transmembrane region" description="Helical" evidence="7">
    <location>
        <begin position="171"/>
        <end position="197"/>
    </location>
</feature>
<gene>
    <name evidence="9" type="ORF">ILUMI_02770</name>
</gene>
<evidence type="ECO:0000256" key="4">
    <source>
        <dbReference type="ARBA" id="ARBA00022847"/>
    </source>
</evidence>
<dbReference type="Gene3D" id="1.20.1250.20">
    <property type="entry name" value="MFS general substrate transporter like domains"/>
    <property type="match status" value="2"/>
</dbReference>
<feature type="transmembrane region" description="Helical" evidence="7">
    <location>
        <begin position="258"/>
        <end position="282"/>
    </location>
</feature>
<feature type="transmembrane region" description="Helical" evidence="7">
    <location>
        <begin position="302"/>
        <end position="326"/>
    </location>
</feature>
<evidence type="ECO:0000313" key="9">
    <source>
        <dbReference type="EMBL" id="KAF2903417.1"/>
    </source>
</evidence>
<proteinExistence type="predicted"/>
<dbReference type="PROSITE" id="PS50850">
    <property type="entry name" value="MFS"/>
    <property type="match status" value="1"/>
</dbReference>
<dbReference type="Pfam" id="PF07690">
    <property type="entry name" value="MFS_1"/>
    <property type="match status" value="1"/>
</dbReference>
<accession>A0A8K0GIZ3</accession>
<dbReference type="PANTHER" id="PTHR11662:SF415">
    <property type="entry name" value="AT30085P-RELATED"/>
    <property type="match status" value="1"/>
</dbReference>
<dbReference type="OrthoDB" id="2985014at2759"/>
<protein>
    <recommendedName>
        <fullName evidence="8">Major facilitator superfamily (MFS) profile domain-containing protein</fullName>
    </recommendedName>
</protein>
<dbReference type="InterPro" id="IPR011701">
    <property type="entry name" value="MFS"/>
</dbReference>
<dbReference type="PANTHER" id="PTHR11662">
    <property type="entry name" value="SOLUTE CARRIER FAMILY 17"/>
    <property type="match status" value="1"/>
</dbReference>
<feature type="transmembrane region" description="Helical" evidence="7">
    <location>
        <begin position="20"/>
        <end position="43"/>
    </location>
</feature>
<evidence type="ECO:0000256" key="5">
    <source>
        <dbReference type="ARBA" id="ARBA00022989"/>
    </source>
</evidence>
<feature type="transmembrane region" description="Helical" evidence="7">
    <location>
        <begin position="363"/>
        <end position="380"/>
    </location>
</feature>
<keyword evidence="10" id="KW-1185">Reference proteome</keyword>
<evidence type="ECO:0000256" key="3">
    <source>
        <dbReference type="ARBA" id="ARBA00022692"/>
    </source>
</evidence>
<evidence type="ECO:0000313" key="10">
    <source>
        <dbReference type="Proteomes" id="UP000801492"/>
    </source>
</evidence>
<feature type="transmembrane region" description="Helical" evidence="7">
    <location>
        <begin position="392"/>
        <end position="417"/>
    </location>
</feature>
<dbReference type="AlphaFoldDB" id="A0A8K0GIZ3"/>
<evidence type="ECO:0000256" key="6">
    <source>
        <dbReference type="ARBA" id="ARBA00023136"/>
    </source>
</evidence>
<dbReference type="FunFam" id="1.20.1250.20:FF:000003">
    <property type="entry name" value="Solute carrier family 17 member 3"/>
    <property type="match status" value="1"/>
</dbReference>
<dbReference type="InterPro" id="IPR050382">
    <property type="entry name" value="MFS_Na/Anion_cotransporter"/>
</dbReference>
<dbReference type="InterPro" id="IPR020846">
    <property type="entry name" value="MFS_dom"/>
</dbReference>
<feature type="transmembrane region" description="Helical" evidence="7">
    <location>
        <begin position="83"/>
        <end position="103"/>
    </location>
</feature>
<sequence length="464" mass="51729">MAIKILYCVYGKFVLNHRYVLTLMLFLSVVCFYSMRLCLHIALTKIAMPTPVKKEVQEEVCPGNNTQILEGGSYNWSEKDQGIILLSFFPGYILTHVPGGLLADKIGGKPILSTCVIVSVLVTFLTPVVIMNLHWAFLVVLRFILGIVQGPSFPAIATLLAAWVPRQERSTLVGLVFSGVFLGSVTGNLVSGLLMAHLKSWPVVFYAWGIISVFWCVGFQVLCYSRPSLHPYITDEEKEYLEREIGPVKSFKTPWKAILTDSAVLSLIIIQAGHDWITYTFIVDLPKFFNDVLKLDIGYTGMATAISFGLMWIFSIICGWISDFLINREIMTIIQMRKLYGIISSLGPCLCSVLATYMGCNQVLVITWLWIGMILMGPWFPGPKVNNLDITLHFTGIVMALSNGTGVLSGIITPYLVAVIAPDGTLRQWQLVFWVSFIVCTASTVVFVVWGSGTRSKWDYVEDE</sequence>
<feature type="transmembrane region" description="Helical" evidence="7">
    <location>
        <begin position="115"/>
        <end position="137"/>
    </location>
</feature>
<comment type="caution">
    <text evidence="9">The sequence shown here is derived from an EMBL/GenBank/DDBJ whole genome shotgun (WGS) entry which is preliminary data.</text>
</comment>
<keyword evidence="5 7" id="KW-1133">Transmembrane helix</keyword>
<reference evidence="9" key="1">
    <citation type="submission" date="2019-08" db="EMBL/GenBank/DDBJ databases">
        <title>The genome of the North American firefly Photinus pyralis.</title>
        <authorList>
            <consortium name="Photinus pyralis genome working group"/>
            <person name="Fallon T.R."/>
            <person name="Sander Lower S.E."/>
            <person name="Weng J.-K."/>
        </authorList>
    </citation>
    <scope>NUCLEOTIDE SEQUENCE</scope>
    <source>
        <strain evidence="9">TRF0915ILg1</strain>
        <tissue evidence="9">Whole body</tissue>
    </source>
</reference>
<dbReference type="InterPro" id="IPR036259">
    <property type="entry name" value="MFS_trans_sf"/>
</dbReference>
<name>A0A8K0GIZ3_IGNLU</name>
<feature type="transmembrane region" description="Helical" evidence="7">
    <location>
        <begin position="143"/>
        <end position="164"/>
    </location>
</feature>
<dbReference type="GO" id="GO:0016020">
    <property type="term" value="C:membrane"/>
    <property type="evidence" value="ECO:0007669"/>
    <property type="project" value="UniProtKB-SubCell"/>
</dbReference>
<evidence type="ECO:0000256" key="7">
    <source>
        <dbReference type="SAM" id="Phobius"/>
    </source>
</evidence>
<comment type="subcellular location">
    <subcellularLocation>
        <location evidence="1">Membrane</location>
        <topology evidence="1">Multi-pass membrane protein</topology>
    </subcellularLocation>
</comment>
<dbReference type="FunFam" id="1.20.1250.20:FF:000423">
    <property type="entry name" value="Putative inorganic phosphate cotransporter-like Protein"/>
    <property type="match status" value="1"/>
</dbReference>
<dbReference type="GO" id="GO:0006820">
    <property type="term" value="P:monoatomic anion transport"/>
    <property type="evidence" value="ECO:0007669"/>
    <property type="project" value="TreeGrafter"/>
</dbReference>
<feature type="transmembrane region" description="Helical" evidence="7">
    <location>
        <begin position="429"/>
        <end position="450"/>
    </location>
</feature>
<feature type="transmembrane region" description="Helical" evidence="7">
    <location>
        <begin position="203"/>
        <end position="224"/>
    </location>
</feature>
<dbReference type="EMBL" id="VTPC01001033">
    <property type="protein sequence ID" value="KAF2903417.1"/>
    <property type="molecule type" value="Genomic_DNA"/>
</dbReference>
<evidence type="ECO:0000256" key="2">
    <source>
        <dbReference type="ARBA" id="ARBA00022448"/>
    </source>
</evidence>
<keyword evidence="4" id="KW-0769">Symport</keyword>
<feature type="domain" description="Major facilitator superfamily (MFS) profile" evidence="8">
    <location>
        <begin position="20"/>
        <end position="455"/>
    </location>
</feature>
<organism evidence="9 10">
    <name type="scientific">Ignelater luminosus</name>
    <name type="common">Cucubano</name>
    <name type="synonym">Pyrophorus luminosus</name>
    <dbReference type="NCBI Taxonomy" id="2038154"/>
    <lineage>
        <taxon>Eukaryota</taxon>
        <taxon>Metazoa</taxon>
        <taxon>Ecdysozoa</taxon>
        <taxon>Arthropoda</taxon>
        <taxon>Hexapoda</taxon>
        <taxon>Insecta</taxon>
        <taxon>Pterygota</taxon>
        <taxon>Neoptera</taxon>
        <taxon>Endopterygota</taxon>
        <taxon>Coleoptera</taxon>
        <taxon>Polyphaga</taxon>
        <taxon>Elateriformia</taxon>
        <taxon>Elateroidea</taxon>
        <taxon>Elateridae</taxon>
        <taxon>Agrypninae</taxon>
        <taxon>Pyrophorini</taxon>
        <taxon>Ignelater</taxon>
    </lineage>
</organism>
<dbReference type="GO" id="GO:0015293">
    <property type="term" value="F:symporter activity"/>
    <property type="evidence" value="ECO:0007669"/>
    <property type="project" value="UniProtKB-KW"/>
</dbReference>
<evidence type="ECO:0000259" key="8">
    <source>
        <dbReference type="PROSITE" id="PS50850"/>
    </source>
</evidence>
<evidence type="ECO:0000256" key="1">
    <source>
        <dbReference type="ARBA" id="ARBA00004141"/>
    </source>
</evidence>
<keyword evidence="2" id="KW-0813">Transport</keyword>
<keyword evidence="6 7" id="KW-0472">Membrane</keyword>
<dbReference type="SUPFAM" id="SSF103473">
    <property type="entry name" value="MFS general substrate transporter"/>
    <property type="match status" value="1"/>
</dbReference>